<keyword evidence="3" id="KW-0520">NAD</keyword>
<dbReference type="Gene3D" id="3.40.50.720">
    <property type="entry name" value="NAD(P)-binding Rossmann-like Domain"/>
    <property type="match status" value="1"/>
</dbReference>
<evidence type="ECO:0000256" key="2">
    <source>
        <dbReference type="ARBA" id="ARBA00023002"/>
    </source>
</evidence>
<evidence type="ECO:0000256" key="1">
    <source>
        <dbReference type="ARBA" id="ARBA00006484"/>
    </source>
</evidence>
<dbReference type="PRINTS" id="PR00080">
    <property type="entry name" value="SDRFAMILY"/>
</dbReference>
<dbReference type="CDD" id="cd05233">
    <property type="entry name" value="SDR_c"/>
    <property type="match status" value="1"/>
</dbReference>
<sequence>MSDADFTGRAAIVSGGASGIGASVTRRLLEGGAQVAVLDYSAENLARFAASVAQRADQLLAVEVDVSDSAAVNAAVADFTAQSGRLDIAVANAGIGGVGGVAELDDASWRAVQSVVVDGVFHLCRASLPHLVSTGGSIVTTSSISGLGGDRRMAAYAAAKGAVINLTRSMAVDYGRRGVRVNSVAPGPVATPILRPALDRSTELSETYAQRIPLGRIAEPDEIAEVILFLASERASFINGAVLPVDGGLTAWTAQPDIVGSADFPETFAVPAGTMLTDRATEAAEVPGATA</sequence>
<dbReference type="SMART" id="SM00822">
    <property type="entry name" value="PKS_KR"/>
    <property type="match status" value="1"/>
</dbReference>
<dbReference type="InterPro" id="IPR057326">
    <property type="entry name" value="KR_dom"/>
</dbReference>
<dbReference type="EMBL" id="BAABAZ010000004">
    <property type="protein sequence ID" value="GAA4283794.1"/>
    <property type="molecule type" value="Genomic_DNA"/>
</dbReference>
<organism evidence="5 6">
    <name type="scientific">Brevibacterium daeguense</name>
    <dbReference type="NCBI Taxonomy" id="909936"/>
    <lineage>
        <taxon>Bacteria</taxon>
        <taxon>Bacillati</taxon>
        <taxon>Actinomycetota</taxon>
        <taxon>Actinomycetes</taxon>
        <taxon>Micrococcales</taxon>
        <taxon>Brevibacteriaceae</taxon>
        <taxon>Brevibacterium</taxon>
    </lineage>
</organism>
<gene>
    <name evidence="5" type="ORF">GCM10022261_13250</name>
</gene>
<dbReference type="RefSeq" id="WP_236863879.1">
    <property type="nucleotide sequence ID" value="NZ_BAABAZ010000004.1"/>
</dbReference>
<dbReference type="InterPro" id="IPR036291">
    <property type="entry name" value="NAD(P)-bd_dom_sf"/>
</dbReference>
<protein>
    <submittedName>
        <fullName evidence="5">SDR family oxidoreductase</fullName>
    </submittedName>
</protein>
<evidence type="ECO:0000256" key="3">
    <source>
        <dbReference type="ARBA" id="ARBA00023027"/>
    </source>
</evidence>
<evidence type="ECO:0000313" key="6">
    <source>
        <dbReference type="Proteomes" id="UP001501586"/>
    </source>
</evidence>
<keyword evidence="2" id="KW-0560">Oxidoreductase</keyword>
<dbReference type="InterPro" id="IPR020904">
    <property type="entry name" value="Sc_DH/Rdtase_CS"/>
</dbReference>
<comment type="caution">
    <text evidence="5">The sequence shown here is derived from an EMBL/GenBank/DDBJ whole genome shotgun (WGS) entry which is preliminary data.</text>
</comment>
<keyword evidence="6" id="KW-1185">Reference proteome</keyword>
<dbReference type="Proteomes" id="UP001501586">
    <property type="component" value="Unassembled WGS sequence"/>
</dbReference>
<dbReference type="PANTHER" id="PTHR24321">
    <property type="entry name" value="DEHYDROGENASES, SHORT CHAIN"/>
    <property type="match status" value="1"/>
</dbReference>
<dbReference type="SUPFAM" id="SSF51735">
    <property type="entry name" value="NAD(P)-binding Rossmann-fold domains"/>
    <property type="match status" value="1"/>
</dbReference>
<evidence type="ECO:0000313" key="5">
    <source>
        <dbReference type="EMBL" id="GAA4283794.1"/>
    </source>
</evidence>
<dbReference type="PRINTS" id="PR00081">
    <property type="entry name" value="GDHRDH"/>
</dbReference>
<accession>A0ABP8EIK5</accession>
<name>A0ABP8EIK5_9MICO</name>
<dbReference type="PANTHER" id="PTHR24321:SF8">
    <property type="entry name" value="ESTRADIOL 17-BETA-DEHYDROGENASE 8-RELATED"/>
    <property type="match status" value="1"/>
</dbReference>
<dbReference type="Pfam" id="PF13561">
    <property type="entry name" value="adh_short_C2"/>
    <property type="match status" value="1"/>
</dbReference>
<dbReference type="InterPro" id="IPR002347">
    <property type="entry name" value="SDR_fam"/>
</dbReference>
<comment type="similarity">
    <text evidence="1">Belongs to the short-chain dehydrogenases/reductases (SDR) family.</text>
</comment>
<evidence type="ECO:0000259" key="4">
    <source>
        <dbReference type="SMART" id="SM00822"/>
    </source>
</evidence>
<dbReference type="PROSITE" id="PS00061">
    <property type="entry name" value="ADH_SHORT"/>
    <property type="match status" value="1"/>
</dbReference>
<reference evidence="6" key="1">
    <citation type="journal article" date="2019" name="Int. J. Syst. Evol. Microbiol.">
        <title>The Global Catalogue of Microorganisms (GCM) 10K type strain sequencing project: providing services to taxonomists for standard genome sequencing and annotation.</title>
        <authorList>
            <consortium name="The Broad Institute Genomics Platform"/>
            <consortium name="The Broad Institute Genome Sequencing Center for Infectious Disease"/>
            <person name="Wu L."/>
            <person name="Ma J."/>
        </authorList>
    </citation>
    <scope>NUCLEOTIDE SEQUENCE [LARGE SCALE GENOMIC DNA]</scope>
    <source>
        <strain evidence="6">JCM 17458</strain>
    </source>
</reference>
<proteinExistence type="inferred from homology"/>
<feature type="domain" description="Ketoreductase" evidence="4">
    <location>
        <begin position="9"/>
        <end position="192"/>
    </location>
</feature>